<organism evidence="3 4">
    <name type="scientific">Mucilaginibacter hurinus</name>
    <dbReference type="NCBI Taxonomy" id="2201324"/>
    <lineage>
        <taxon>Bacteria</taxon>
        <taxon>Pseudomonadati</taxon>
        <taxon>Bacteroidota</taxon>
        <taxon>Sphingobacteriia</taxon>
        <taxon>Sphingobacteriales</taxon>
        <taxon>Sphingobacteriaceae</taxon>
        <taxon>Mucilaginibacter</taxon>
    </lineage>
</organism>
<dbReference type="Proteomes" id="UP000253209">
    <property type="component" value="Unassembled WGS sequence"/>
</dbReference>
<dbReference type="Gene3D" id="3.30.530.80">
    <property type="match status" value="1"/>
</dbReference>
<protein>
    <recommendedName>
        <fullName evidence="2">DUF4468 domain-containing protein</fullName>
    </recommendedName>
</protein>
<dbReference type="EMBL" id="QGDC01000004">
    <property type="protein sequence ID" value="RCH55083.1"/>
    <property type="molecule type" value="Genomic_DNA"/>
</dbReference>
<feature type="signal peptide" evidence="1">
    <location>
        <begin position="1"/>
        <end position="19"/>
    </location>
</feature>
<accession>A0A367GQU2</accession>
<evidence type="ECO:0000313" key="3">
    <source>
        <dbReference type="EMBL" id="RCH55083.1"/>
    </source>
</evidence>
<keyword evidence="4" id="KW-1185">Reference proteome</keyword>
<evidence type="ECO:0000256" key="1">
    <source>
        <dbReference type="SAM" id="SignalP"/>
    </source>
</evidence>
<dbReference type="Pfam" id="PF14730">
    <property type="entry name" value="DUF4468"/>
    <property type="match status" value="1"/>
</dbReference>
<keyword evidence="1" id="KW-0732">Signal</keyword>
<dbReference type="InterPro" id="IPR027823">
    <property type="entry name" value="DUF4468"/>
</dbReference>
<comment type="caution">
    <text evidence="3">The sequence shown here is derived from an EMBL/GenBank/DDBJ whole genome shotgun (WGS) entry which is preliminary data.</text>
</comment>
<feature type="chain" id="PRO_5017074218" description="DUF4468 domain-containing protein" evidence="1">
    <location>
        <begin position="20"/>
        <end position="198"/>
    </location>
</feature>
<gene>
    <name evidence="3" type="ORF">DJ568_07780</name>
</gene>
<evidence type="ECO:0000259" key="2">
    <source>
        <dbReference type="Pfam" id="PF14730"/>
    </source>
</evidence>
<proteinExistence type="predicted"/>
<dbReference type="RefSeq" id="WP_114004706.1">
    <property type="nucleotide sequence ID" value="NZ_QGDC01000004.1"/>
</dbReference>
<feature type="domain" description="DUF4468" evidence="2">
    <location>
        <begin position="35"/>
        <end position="121"/>
    </location>
</feature>
<reference evidence="3 4" key="1">
    <citation type="submission" date="2018-05" db="EMBL/GenBank/DDBJ databases">
        <title>Mucilaginibacter hurinus sp. nov., isolated from briquette warehouse soil.</title>
        <authorList>
            <person name="Choi L."/>
        </authorList>
    </citation>
    <scope>NUCLEOTIDE SEQUENCE [LARGE SCALE GENOMIC DNA]</scope>
    <source>
        <strain evidence="3 4">ZR32</strain>
    </source>
</reference>
<name>A0A367GQU2_9SPHI</name>
<dbReference type="AlphaFoldDB" id="A0A367GQU2"/>
<evidence type="ECO:0000313" key="4">
    <source>
        <dbReference type="Proteomes" id="UP000253209"/>
    </source>
</evidence>
<dbReference type="OrthoDB" id="794676at2"/>
<sequence>MKEIVLTLMFAFGVALAHAQTTDSLSFDENDKYIYYQVASEPSVNTDTLYNRALHFLKTAYPSDQLKLNKENKSKLSLTGTGGFMVRKKALVSLQPNAKIEFDLTIEVKGDKYRYWLTNFVVVPYQRDRYANYVPVSGKKIPLEHGYRKLGQKDTDDYIDKLLMNCRWVGAKLKSYMAKTSGLSPAETKLKKIITKEW</sequence>